<comment type="caution">
    <text evidence="1">The sequence shown here is derived from an EMBL/GenBank/DDBJ whole genome shotgun (WGS) entry which is preliminary data.</text>
</comment>
<dbReference type="PANTHER" id="PTHR33085">
    <property type="entry name" value="OS12G0113100 PROTEIN-RELATED"/>
    <property type="match status" value="1"/>
</dbReference>
<dbReference type="AlphaFoldDB" id="A0AAD8RMI7"/>
<name>A0AAD8RMI7_LOLMU</name>
<dbReference type="InterPro" id="IPR012871">
    <property type="entry name" value="DUF1668_ORYSA"/>
</dbReference>
<proteinExistence type="predicted"/>
<dbReference type="Proteomes" id="UP001231189">
    <property type="component" value="Unassembled WGS sequence"/>
</dbReference>
<sequence>MNRKFVYLVANTLSRGRSRSRSAYTVHLIDPSTFFQSRSAGDGTATMDDFRLPTAAMTFCKPGPGSESEDDPMTDNMDFMPLGKGSQSGILALDGKGRVSHYDAACQSFSLMPALHAPKMQPISLPVGDSVYVMDVNPRPGNRHCFEALIHGSGPKSCYPTDWYWHSLAAPPHARAHNYVPYDSDFSEEENDQDFNDIRMVHGPEVDVHMMAAAPVIDGHTVVGDSQIWISTIGAGTYSFDTASGVWSQAMDWSLPFRGRAEYVPELNLWFGFSSQDKCLCGFDLTATASAMSPPLLRHQWDGIAQQEGWAPVISYIVPLGSGKLFIAEFFETKEKVYIKGGGWVYGNCDNFAVFTGVEFLEKLGGGLHMVKHRSKRYNHERVMPDWVI</sequence>
<protein>
    <submittedName>
        <fullName evidence="1">Uncharacterized protein</fullName>
    </submittedName>
</protein>
<dbReference type="EMBL" id="JAUUTY010000005">
    <property type="protein sequence ID" value="KAK1627744.1"/>
    <property type="molecule type" value="Genomic_DNA"/>
</dbReference>
<evidence type="ECO:0000313" key="2">
    <source>
        <dbReference type="Proteomes" id="UP001231189"/>
    </source>
</evidence>
<accession>A0AAD8RMI7</accession>
<keyword evidence="2" id="KW-1185">Reference proteome</keyword>
<dbReference type="Pfam" id="PF07893">
    <property type="entry name" value="DUF1668"/>
    <property type="match status" value="1"/>
</dbReference>
<dbReference type="PANTHER" id="PTHR33085:SF126">
    <property type="entry name" value="EXPRESSED PROTEIN"/>
    <property type="match status" value="1"/>
</dbReference>
<reference evidence="1" key="1">
    <citation type="submission" date="2023-07" db="EMBL/GenBank/DDBJ databases">
        <title>A chromosome-level genome assembly of Lolium multiflorum.</title>
        <authorList>
            <person name="Chen Y."/>
            <person name="Copetti D."/>
            <person name="Kolliker R."/>
            <person name="Studer B."/>
        </authorList>
    </citation>
    <scope>NUCLEOTIDE SEQUENCE</scope>
    <source>
        <strain evidence="1">02402/16</strain>
        <tissue evidence="1">Leaf</tissue>
    </source>
</reference>
<gene>
    <name evidence="1" type="ORF">QYE76_002059</name>
</gene>
<organism evidence="1 2">
    <name type="scientific">Lolium multiflorum</name>
    <name type="common">Italian ryegrass</name>
    <name type="synonym">Lolium perenne subsp. multiflorum</name>
    <dbReference type="NCBI Taxonomy" id="4521"/>
    <lineage>
        <taxon>Eukaryota</taxon>
        <taxon>Viridiplantae</taxon>
        <taxon>Streptophyta</taxon>
        <taxon>Embryophyta</taxon>
        <taxon>Tracheophyta</taxon>
        <taxon>Spermatophyta</taxon>
        <taxon>Magnoliopsida</taxon>
        <taxon>Liliopsida</taxon>
        <taxon>Poales</taxon>
        <taxon>Poaceae</taxon>
        <taxon>BOP clade</taxon>
        <taxon>Pooideae</taxon>
        <taxon>Poodae</taxon>
        <taxon>Poeae</taxon>
        <taxon>Poeae Chloroplast Group 2 (Poeae type)</taxon>
        <taxon>Loliodinae</taxon>
        <taxon>Loliinae</taxon>
        <taxon>Lolium</taxon>
    </lineage>
</organism>
<evidence type="ECO:0000313" key="1">
    <source>
        <dbReference type="EMBL" id="KAK1627744.1"/>
    </source>
</evidence>